<dbReference type="PANTHER" id="PTHR34597:SF1">
    <property type="entry name" value="HEME_HEMOPEXIN TRANSPORTER PROTEIN HUXB"/>
    <property type="match status" value="1"/>
</dbReference>
<gene>
    <name evidence="6" type="ORF">GGC33_11405</name>
</gene>
<dbReference type="InterPro" id="IPR013686">
    <property type="entry name" value="Polypept-transport_assoc_ShlB"/>
</dbReference>
<comment type="caution">
    <text evidence="6">The sequence shown here is derived from an EMBL/GenBank/DDBJ whole genome shotgun (WGS) entry which is preliminary data.</text>
</comment>
<keyword evidence="1" id="KW-1134">Transmembrane beta strand</keyword>
<evidence type="ECO:0000259" key="5">
    <source>
        <dbReference type="Pfam" id="PF08479"/>
    </source>
</evidence>
<dbReference type="InterPro" id="IPR051544">
    <property type="entry name" value="TPS_OM_transporter"/>
</dbReference>
<dbReference type="Pfam" id="PF03865">
    <property type="entry name" value="ShlB"/>
    <property type="match status" value="1"/>
</dbReference>
<dbReference type="Proteomes" id="UP000437131">
    <property type="component" value="Unassembled WGS sequence"/>
</dbReference>
<evidence type="ECO:0000256" key="2">
    <source>
        <dbReference type="ARBA" id="ARBA00022692"/>
    </source>
</evidence>
<reference evidence="6 7" key="1">
    <citation type="submission" date="2019-11" db="EMBL/GenBank/DDBJ databases">
        <title>Isolation of a new High Light Tolerant Cyanobacteria.</title>
        <authorList>
            <person name="Dobson Z."/>
            <person name="Vaughn N."/>
            <person name="Vaughn M."/>
            <person name="Fromme P."/>
            <person name="Mazor Y."/>
        </authorList>
    </citation>
    <scope>NUCLEOTIDE SEQUENCE [LARGE SCALE GENOMIC DNA]</scope>
    <source>
        <strain evidence="6 7">0216</strain>
    </source>
</reference>
<evidence type="ECO:0000313" key="6">
    <source>
        <dbReference type="EMBL" id="MTF39527.1"/>
    </source>
</evidence>
<dbReference type="AlphaFoldDB" id="A0A844GSR8"/>
<protein>
    <submittedName>
        <fullName evidence="6">BamA/TamA family outer membrane protein</fullName>
    </submittedName>
</protein>
<feature type="domain" description="Polypeptide-transport-associated ShlB-type" evidence="5">
    <location>
        <begin position="52"/>
        <end position="129"/>
    </location>
</feature>
<dbReference type="Gene3D" id="3.10.20.310">
    <property type="entry name" value="membrane protein fhac"/>
    <property type="match status" value="1"/>
</dbReference>
<keyword evidence="3" id="KW-0998">Cell outer membrane</keyword>
<dbReference type="GO" id="GO:0008320">
    <property type="term" value="F:protein transmembrane transporter activity"/>
    <property type="evidence" value="ECO:0007669"/>
    <property type="project" value="TreeGrafter"/>
</dbReference>
<evidence type="ECO:0000256" key="1">
    <source>
        <dbReference type="ARBA" id="ARBA00022452"/>
    </source>
</evidence>
<evidence type="ECO:0000259" key="4">
    <source>
        <dbReference type="Pfam" id="PF03865"/>
    </source>
</evidence>
<feature type="domain" description="Haemolysin activator HlyB C-terminal" evidence="4">
    <location>
        <begin position="192"/>
        <end position="507"/>
    </location>
</feature>
<name>A0A844GSR8_9CHRO</name>
<dbReference type="PANTHER" id="PTHR34597">
    <property type="entry name" value="SLR1661 PROTEIN"/>
    <property type="match status" value="1"/>
</dbReference>
<evidence type="ECO:0000313" key="7">
    <source>
        <dbReference type="Proteomes" id="UP000437131"/>
    </source>
</evidence>
<sequence length="547" mass="61614">MLVKQGILVATFVLYPLSCYGGEKEPFFQFSDREVFLVSSLDDSLSLEEGIIIRKFNFIGNTAFSNHQLAEAVKPFTQRKITFTELLEVEKIITNLYTENGYINSGAIINAGQKFNPRQAVITVEIIEGSVSEIKIEGLKRLRTDYVKNRLQIATATPFNVNRLYEALQVLQLNTLIANISAELVAGVVPQESILLVNVTESDSFSFMPIFNNGRSSSVGSFRRGVRIKEDNLFGFGDAIDFSYFNTDGSNTFNGSYSIPVNSYNGKIEFAGGFNDTRIIQEPFDVLNITGNSEYYEISFYQPVMEKPTQEFGLGVTFSKESSRSFLDGEPFPFSLGADIKGNTEVSAIRFFQNWTIRQPQDVFNLRSEFSLGIEAFGATINEELPDSRFLSWRSQLQYVRQLAPDSLFIFQTDLQLANDNLVTLEQFYLGGLYSVRGYPQDIRVTDNGLLLTTEAWFPILRVKDIWQNQDGVLQIIPFVDFGVGWNVGKIPNPSPNTLMGVGLGLQWQMGNNFNARIDYGIPLIHIERSKNSLNDEGIYFNINANF</sequence>
<dbReference type="InterPro" id="IPR005565">
    <property type="entry name" value="Hemolysn_activator_HlyB_C"/>
</dbReference>
<proteinExistence type="predicted"/>
<keyword evidence="2" id="KW-0812">Transmembrane</keyword>
<organism evidence="6 7">
    <name type="scientific">Cyanobacterium aponinum 0216</name>
    <dbReference type="NCBI Taxonomy" id="2676140"/>
    <lineage>
        <taxon>Bacteria</taxon>
        <taxon>Bacillati</taxon>
        <taxon>Cyanobacteriota</taxon>
        <taxon>Cyanophyceae</taxon>
        <taxon>Oscillatoriophycideae</taxon>
        <taxon>Chroococcales</taxon>
        <taxon>Geminocystaceae</taxon>
        <taxon>Cyanobacterium</taxon>
    </lineage>
</organism>
<accession>A0A844GSR8</accession>
<dbReference type="GO" id="GO:0046819">
    <property type="term" value="P:protein secretion by the type V secretion system"/>
    <property type="evidence" value="ECO:0007669"/>
    <property type="project" value="TreeGrafter"/>
</dbReference>
<keyword evidence="1" id="KW-0472">Membrane</keyword>
<dbReference type="GO" id="GO:0098046">
    <property type="term" value="C:type V protein secretion system complex"/>
    <property type="evidence" value="ECO:0007669"/>
    <property type="project" value="TreeGrafter"/>
</dbReference>
<dbReference type="EMBL" id="WMIA01000013">
    <property type="protein sequence ID" value="MTF39527.1"/>
    <property type="molecule type" value="Genomic_DNA"/>
</dbReference>
<dbReference type="Gene3D" id="2.40.160.50">
    <property type="entry name" value="membrane protein fhac: a member of the omp85/tpsb transporter family"/>
    <property type="match status" value="1"/>
</dbReference>
<dbReference type="RefSeq" id="WP_155084089.1">
    <property type="nucleotide sequence ID" value="NZ_WMIA01000013.1"/>
</dbReference>
<evidence type="ECO:0000256" key="3">
    <source>
        <dbReference type="ARBA" id="ARBA00023237"/>
    </source>
</evidence>
<dbReference type="Pfam" id="PF08479">
    <property type="entry name" value="POTRA_2"/>
    <property type="match status" value="1"/>
</dbReference>